<accession>A0ABN0QRJ8</accession>
<organism evidence="2 3">
    <name type="scientific">Mycobacterium ulcerans str. Harvey</name>
    <dbReference type="NCBI Taxonomy" id="1299332"/>
    <lineage>
        <taxon>Bacteria</taxon>
        <taxon>Bacillati</taxon>
        <taxon>Actinomycetota</taxon>
        <taxon>Actinomycetes</taxon>
        <taxon>Mycobacteriales</taxon>
        <taxon>Mycobacteriaceae</taxon>
        <taxon>Mycobacterium</taxon>
        <taxon>Mycobacterium ulcerans group</taxon>
    </lineage>
</organism>
<evidence type="ECO:0000313" key="2">
    <source>
        <dbReference type="EMBL" id="EUA87376.1"/>
    </source>
</evidence>
<evidence type="ECO:0000256" key="1">
    <source>
        <dbReference type="SAM" id="MobiDB-lite"/>
    </source>
</evidence>
<gene>
    <name evidence="2" type="ORF">I551_6195</name>
</gene>
<sequence>MATSRVSVTGVPGKLIDTRSDALRRNRAHRSTLRVLPSRSVSVEIIHRRSARSCSLASSANSDVGPPISCPRRETSASTWMTPSWTCRESRSRSCKAVDS</sequence>
<reference evidence="2 3" key="1">
    <citation type="submission" date="2014-01" db="EMBL/GenBank/DDBJ databases">
        <authorList>
            <person name="Dobos K."/>
            <person name="Lenaerts A."/>
            <person name="Ordway D."/>
            <person name="DeGroote M.A."/>
            <person name="Parker T."/>
            <person name="Sizemore C."/>
            <person name="Tallon L.J."/>
            <person name="Sadzewicz L.K."/>
            <person name="Sengamalay N."/>
            <person name="Fraser C.M."/>
            <person name="Hine E."/>
            <person name="Shefchek K.A."/>
            <person name="Das S.P."/>
            <person name="Tettelin H."/>
        </authorList>
    </citation>
    <scope>NUCLEOTIDE SEQUENCE [LARGE SCALE GENOMIC DNA]</scope>
    <source>
        <strain evidence="2 3">Harvey</strain>
    </source>
</reference>
<keyword evidence="3" id="KW-1185">Reference proteome</keyword>
<protein>
    <submittedName>
        <fullName evidence="2">Two-component system sensor kinase domain protein</fullName>
    </submittedName>
</protein>
<proteinExistence type="predicted"/>
<name>A0ABN0QRJ8_MYCUL</name>
<feature type="region of interest" description="Disordered" evidence="1">
    <location>
        <begin position="57"/>
        <end position="83"/>
    </location>
</feature>
<keyword evidence="2" id="KW-0808">Transferase</keyword>
<keyword evidence="2" id="KW-0418">Kinase</keyword>
<evidence type="ECO:0000313" key="3">
    <source>
        <dbReference type="Proteomes" id="UP000020681"/>
    </source>
</evidence>
<dbReference type="Proteomes" id="UP000020681">
    <property type="component" value="Unassembled WGS sequence"/>
</dbReference>
<dbReference type="GO" id="GO:0016301">
    <property type="term" value="F:kinase activity"/>
    <property type="evidence" value="ECO:0007669"/>
    <property type="project" value="UniProtKB-KW"/>
</dbReference>
<comment type="caution">
    <text evidence="2">The sequence shown here is derived from an EMBL/GenBank/DDBJ whole genome shotgun (WGS) entry which is preliminary data.</text>
</comment>
<dbReference type="EMBL" id="JAOL01000162">
    <property type="protein sequence ID" value="EUA87376.1"/>
    <property type="molecule type" value="Genomic_DNA"/>
</dbReference>